<gene>
    <name evidence="1" type="ORF">ABENE_21290</name>
</gene>
<dbReference type="EMBL" id="AWGB01000081">
    <property type="protein sequence ID" value="ESQ81983.1"/>
    <property type="molecule type" value="Genomic_DNA"/>
</dbReference>
<dbReference type="AlphaFoldDB" id="V4QS10"/>
<evidence type="ECO:0000313" key="1">
    <source>
        <dbReference type="EMBL" id="ESQ81983.1"/>
    </source>
</evidence>
<dbReference type="STRING" id="1121022.GCA_000376105_04397"/>
<protein>
    <recommendedName>
        <fullName evidence="3">Recombinase zinc beta ribbon domain-containing protein</fullName>
    </recommendedName>
</protein>
<accession>V4QS10</accession>
<evidence type="ECO:0008006" key="3">
    <source>
        <dbReference type="Google" id="ProtNLM"/>
    </source>
</evidence>
<comment type="caution">
    <text evidence="1">The sequence shown here is derived from an EMBL/GenBank/DDBJ whole genome shotgun (WGS) entry which is preliminary data.</text>
</comment>
<dbReference type="PATRIC" id="fig|1121022.4.peg.4362"/>
<sequence length="225" mass="26083">MMPCLQSFYPYYLCRGRGCSKNGKSIPRAKLEGAFEAILRSLQPSANLVAVIKEMFRDIWNEEQGTLDDRRKAMAAEILKTEKSISQLLDRILDSDNKTVIAAYEKRINDFEIQKTILAEKIDALGKPTRPYDELFRTAIEFLVNPWNLWNNGTSEEKRMCQKLTFASSLKYNLQEGFRMTDLSLPFKLLDSFFNEKKCSDRLRRARQPTDFIQIGKSRRFGQTA</sequence>
<dbReference type="Proteomes" id="UP000017837">
    <property type="component" value="Unassembled WGS sequence"/>
</dbReference>
<keyword evidence="2" id="KW-1185">Reference proteome</keyword>
<dbReference type="eggNOG" id="COG1961">
    <property type="taxonomic scope" value="Bacteria"/>
</dbReference>
<organism evidence="1 2">
    <name type="scientific">Asticcacaulis benevestitus DSM 16100 = ATCC BAA-896</name>
    <dbReference type="NCBI Taxonomy" id="1121022"/>
    <lineage>
        <taxon>Bacteria</taxon>
        <taxon>Pseudomonadati</taxon>
        <taxon>Pseudomonadota</taxon>
        <taxon>Alphaproteobacteria</taxon>
        <taxon>Caulobacterales</taxon>
        <taxon>Caulobacteraceae</taxon>
        <taxon>Asticcacaulis</taxon>
    </lineage>
</organism>
<reference evidence="1 2" key="1">
    <citation type="journal article" date="2014" name="Nature">
        <title>Sequential evolution of bacterial morphology by co-option of a developmental regulator.</title>
        <authorList>
            <person name="Jiang C."/>
            <person name="Brown P.J."/>
            <person name="Ducret A."/>
            <person name="Brun Y.V."/>
        </authorList>
    </citation>
    <scope>NUCLEOTIDE SEQUENCE [LARGE SCALE GENOMIC DNA]</scope>
    <source>
        <strain evidence="1 2">DSM 16100</strain>
    </source>
</reference>
<evidence type="ECO:0000313" key="2">
    <source>
        <dbReference type="Proteomes" id="UP000017837"/>
    </source>
</evidence>
<name>V4QS10_9CAUL</name>
<proteinExistence type="predicted"/>